<dbReference type="PANTHER" id="PTHR33362">
    <property type="entry name" value="SIALIC ACID TRAP TRANSPORTER PERMEASE PROTEIN SIAT-RELATED"/>
    <property type="match status" value="1"/>
</dbReference>
<feature type="transmembrane region" description="Helical" evidence="7">
    <location>
        <begin position="408"/>
        <end position="433"/>
    </location>
</feature>
<evidence type="ECO:0000313" key="9">
    <source>
        <dbReference type="EMBL" id="MEI4768766.1"/>
    </source>
</evidence>
<feature type="domain" description="TRAP C4-dicarboxylate transport system permease DctM subunit" evidence="8">
    <location>
        <begin position="11"/>
        <end position="428"/>
    </location>
</feature>
<evidence type="ECO:0000313" key="10">
    <source>
        <dbReference type="Proteomes" id="UP001364890"/>
    </source>
</evidence>
<accession>A0ABU8F165</accession>
<evidence type="ECO:0000256" key="5">
    <source>
        <dbReference type="ARBA" id="ARBA00022989"/>
    </source>
</evidence>
<reference evidence="9 10" key="1">
    <citation type="submission" date="2024-01" db="EMBL/GenBank/DDBJ databases">
        <title>Seven novel Bacillus-like species.</title>
        <authorList>
            <person name="Liu G."/>
        </authorList>
    </citation>
    <scope>NUCLEOTIDE SEQUENCE [LARGE SCALE GENOMIC DNA]</scope>
    <source>
        <strain evidence="9 10">FJAT-51614</strain>
    </source>
</reference>
<name>A0ABU8F165_9BACI</name>
<proteinExistence type="predicted"/>
<keyword evidence="2" id="KW-1003">Cell membrane</keyword>
<sequence>MISTSAILILLAVLFISLFLGVPIGFALGLSGVITILFSSDTQFLIQVPITLKNTLSEFIFVAIPLYIIMGNLMYHGKSGERIFAVAHHLLRRVRGGTGVASVAAYTLFAAIVGSSMTSVLTIGRIAIPEMLKQNYTKNLSYGLSALGGSLGILIPPSIPLILYASLSGSSPGDLFMAGIIPGLLIAILLSIYTVIKAPSLKPSTENQEIEENLIPEKEKANILLKAIPDLLLPVFILGGIYAGIFTPTEAAAVGVIYAFVVTSFIHRTLPMKLIPTVFIESVKTSAMLLTVVVGAVVFGSALTLLGMPQYLSNFISELSVAPWVVILIMSIIWLIMGFFLEVVSILLITTPIFFPIAMSLGFDPIWFGIIMVINMELAVITPPVGMNLFAIKTLVPKESMGTIIKSVLPFGFIIILVLALVWIFPEIALFILG</sequence>
<evidence type="ECO:0000256" key="7">
    <source>
        <dbReference type="SAM" id="Phobius"/>
    </source>
</evidence>
<dbReference type="Pfam" id="PF06808">
    <property type="entry name" value="DctM"/>
    <property type="match status" value="1"/>
</dbReference>
<feature type="transmembrane region" description="Helical" evidence="7">
    <location>
        <begin position="175"/>
        <end position="196"/>
    </location>
</feature>
<dbReference type="Proteomes" id="UP001364890">
    <property type="component" value="Unassembled WGS sequence"/>
</dbReference>
<protein>
    <submittedName>
        <fullName evidence="9">TRAP transporter large permease subunit</fullName>
    </submittedName>
</protein>
<dbReference type="PANTHER" id="PTHR33362:SF5">
    <property type="entry name" value="C4-DICARBOXYLATE TRAP TRANSPORTER LARGE PERMEASE PROTEIN DCTM"/>
    <property type="match status" value="1"/>
</dbReference>
<keyword evidence="3" id="KW-0997">Cell inner membrane</keyword>
<dbReference type="NCBIfam" id="TIGR00786">
    <property type="entry name" value="dctM"/>
    <property type="match status" value="1"/>
</dbReference>
<comment type="caution">
    <text evidence="9">The sequence shown here is derived from an EMBL/GenBank/DDBJ whole genome shotgun (WGS) entry which is preliminary data.</text>
</comment>
<keyword evidence="10" id="KW-1185">Reference proteome</keyword>
<feature type="transmembrane region" description="Helical" evidence="7">
    <location>
        <begin position="140"/>
        <end position="163"/>
    </location>
</feature>
<evidence type="ECO:0000256" key="6">
    <source>
        <dbReference type="ARBA" id="ARBA00023136"/>
    </source>
</evidence>
<feature type="transmembrane region" description="Helical" evidence="7">
    <location>
        <begin position="223"/>
        <end position="245"/>
    </location>
</feature>
<evidence type="ECO:0000256" key="3">
    <source>
        <dbReference type="ARBA" id="ARBA00022519"/>
    </source>
</evidence>
<dbReference type="RefSeq" id="WP_336496319.1">
    <property type="nucleotide sequence ID" value="NZ_JBAWSY010000002.1"/>
</dbReference>
<feature type="transmembrane region" description="Helical" evidence="7">
    <location>
        <begin position="321"/>
        <end position="341"/>
    </location>
</feature>
<keyword evidence="5 7" id="KW-1133">Transmembrane helix</keyword>
<keyword evidence="4 7" id="KW-0812">Transmembrane</keyword>
<keyword evidence="6 7" id="KW-0472">Membrane</keyword>
<feature type="transmembrane region" description="Helical" evidence="7">
    <location>
        <begin position="251"/>
        <end position="267"/>
    </location>
</feature>
<organism evidence="9 10">
    <name type="scientific">Psychrobacillus mangrovi</name>
    <dbReference type="NCBI Taxonomy" id="3117745"/>
    <lineage>
        <taxon>Bacteria</taxon>
        <taxon>Bacillati</taxon>
        <taxon>Bacillota</taxon>
        <taxon>Bacilli</taxon>
        <taxon>Bacillales</taxon>
        <taxon>Bacillaceae</taxon>
        <taxon>Psychrobacillus</taxon>
    </lineage>
</organism>
<evidence type="ECO:0000256" key="1">
    <source>
        <dbReference type="ARBA" id="ARBA00004429"/>
    </source>
</evidence>
<dbReference type="PIRSF" id="PIRSF006066">
    <property type="entry name" value="HI0050"/>
    <property type="match status" value="1"/>
</dbReference>
<gene>
    <name evidence="9" type="ORF">WAX74_03715</name>
</gene>
<evidence type="ECO:0000256" key="4">
    <source>
        <dbReference type="ARBA" id="ARBA00022692"/>
    </source>
</evidence>
<dbReference type="EMBL" id="JBAWSY010000002">
    <property type="protein sequence ID" value="MEI4768766.1"/>
    <property type="molecule type" value="Genomic_DNA"/>
</dbReference>
<dbReference type="InterPro" id="IPR010656">
    <property type="entry name" value="DctM"/>
</dbReference>
<feature type="transmembrane region" description="Helical" evidence="7">
    <location>
        <begin position="287"/>
        <end position="309"/>
    </location>
</feature>
<comment type="subcellular location">
    <subcellularLocation>
        <location evidence="1">Cell inner membrane</location>
        <topology evidence="1">Multi-pass membrane protein</topology>
    </subcellularLocation>
</comment>
<evidence type="ECO:0000256" key="2">
    <source>
        <dbReference type="ARBA" id="ARBA00022475"/>
    </source>
</evidence>
<dbReference type="InterPro" id="IPR004681">
    <property type="entry name" value="TRAP_DctM"/>
</dbReference>
<feature type="transmembrane region" description="Helical" evidence="7">
    <location>
        <begin position="6"/>
        <end position="38"/>
    </location>
</feature>
<evidence type="ECO:0000259" key="8">
    <source>
        <dbReference type="Pfam" id="PF06808"/>
    </source>
</evidence>
<feature type="transmembrane region" description="Helical" evidence="7">
    <location>
        <begin position="103"/>
        <end position="128"/>
    </location>
</feature>